<dbReference type="PANTHER" id="PTHR21584">
    <property type="entry name" value="DIFFERENTIAL DISPLAY AND ACTIVATED BY P53 DDA3 /G2 S PHASE EXPRESSED 1"/>
    <property type="match status" value="1"/>
</dbReference>
<feature type="compositionally biased region" description="Acidic residues" evidence="5">
    <location>
        <begin position="53"/>
        <end position="65"/>
    </location>
</feature>
<proteinExistence type="predicted"/>
<dbReference type="InParanoid" id="H2MYW2"/>
<feature type="compositionally biased region" description="Polar residues" evidence="5">
    <location>
        <begin position="534"/>
        <end position="554"/>
    </location>
</feature>
<organism evidence="7 8">
    <name type="scientific">Oryzias latipes</name>
    <name type="common">Japanese rice fish</name>
    <name type="synonym">Japanese killifish</name>
    <dbReference type="NCBI Taxonomy" id="8090"/>
    <lineage>
        <taxon>Eukaryota</taxon>
        <taxon>Metazoa</taxon>
        <taxon>Chordata</taxon>
        <taxon>Craniata</taxon>
        <taxon>Vertebrata</taxon>
        <taxon>Euteleostomi</taxon>
        <taxon>Actinopterygii</taxon>
        <taxon>Neopterygii</taxon>
        <taxon>Teleostei</taxon>
        <taxon>Neoteleostei</taxon>
        <taxon>Acanthomorphata</taxon>
        <taxon>Ovalentaria</taxon>
        <taxon>Atherinomorphae</taxon>
        <taxon>Beloniformes</taxon>
        <taxon>Adrianichthyidae</taxon>
        <taxon>Oryziinae</taxon>
        <taxon>Oryzias</taxon>
    </lineage>
</organism>
<evidence type="ECO:0000256" key="2">
    <source>
        <dbReference type="ARBA" id="ARBA00022490"/>
    </source>
</evidence>
<evidence type="ECO:0000313" key="8">
    <source>
        <dbReference type="Proteomes" id="UP000001038"/>
    </source>
</evidence>
<dbReference type="HOGENOM" id="CLU_029014_0_0_1"/>
<dbReference type="GO" id="GO:0015630">
    <property type="term" value="C:microtubule cytoskeleton"/>
    <property type="evidence" value="ECO:0000318"/>
    <property type="project" value="GO_Central"/>
</dbReference>
<evidence type="ECO:0000256" key="3">
    <source>
        <dbReference type="ARBA" id="ARBA00022553"/>
    </source>
</evidence>
<evidence type="ECO:0000256" key="5">
    <source>
        <dbReference type="SAM" id="MobiDB-lite"/>
    </source>
</evidence>
<evidence type="ECO:0000256" key="1">
    <source>
        <dbReference type="ARBA" id="ARBA00004245"/>
    </source>
</evidence>
<feature type="compositionally biased region" description="Basic and acidic residues" evidence="5">
    <location>
        <begin position="555"/>
        <end position="567"/>
    </location>
</feature>
<evidence type="ECO:0000256" key="4">
    <source>
        <dbReference type="ARBA" id="ARBA00023212"/>
    </source>
</evidence>
<dbReference type="GeneTree" id="ENSGT00940000154189"/>
<reference evidence="7" key="3">
    <citation type="submission" date="2025-09" db="UniProtKB">
        <authorList>
            <consortium name="Ensembl"/>
        </authorList>
    </citation>
    <scope>IDENTIFICATION</scope>
    <source>
        <strain evidence="7">Hd-rR</strain>
    </source>
</reference>
<name>H2MYW2_ORYLA</name>
<feature type="region of interest" description="Disordered" evidence="5">
    <location>
        <begin position="46"/>
        <end position="65"/>
    </location>
</feature>
<keyword evidence="2" id="KW-0963">Cytoplasm</keyword>
<feature type="region of interest" description="Disordered" evidence="5">
    <location>
        <begin position="224"/>
        <end position="258"/>
    </location>
</feature>
<feature type="compositionally biased region" description="Low complexity" evidence="5">
    <location>
        <begin position="322"/>
        <end position="338"/>
    </location>
</feature>
<dbReference type="KEGG" id="ola:101173844"/>
<dbReference type="GO" id="GO:0008017">
    <property type="term" value="F:microtubule binding"/>
    <property type="evidence" value="ECO:0000318"/>
    <property type="project" value="GO_Central"/>
</dbReference>
<dbReference type="GO" id="GO:0005881">
    <property type="term" value="C:cytoplasmic microtubule"/>
    <property type="evidence" value="ECO:0000318"/>
    <property type="project" value="GO_Central"/>
</dbReference>
<dbReference type="Bgee" id="ENSORLG00000019463">
    <property type="expression patterns" value="Expressed in ovary and 13 other cell types or tissues"/>
</dbReference>
<protein>
    <recommendedName>
        <fullName evidence="6">G2 and S phase-expressed protein 1 N-terminal domain-containing protein</fullName>
    </recommendedName>
</protein>
<feature type="region of interest" description="Disordered" evidence="5">
    <location>
        <begin position="291"/>
        <end position="437"/>
    </location>
</feature>
<evidence type="ECO:0000313" key="7">
    <source>
        <dbReference type="Ensembl" id="ENSORLP00000024223.2"/>
    </source>
</evidence>
<feature type="region of interest" description="Disordered" evidence="5">
    <location>
        <begin position="486"/>
        <end position="606"/>
    </location>
</feature>
<feature type="compositionally biased region" description="Polar residues" evidence="5">
    <location>
        <begin position="356"/>
        <end position="366"/>
    </location>
</feature>
<dbReference type="eggNOG" id="ENOG502QW86">
    <property type="taxonomic scope" value="Eukaryota"/>
</dbReference>
<keyword evidence="8" id="KW-1185">Reference proteome</keyword>
<dbReference type="InterPro" id="IPR032768">
    <property type="entry name" value="GTSE1_N"/>
</dbReference>
<dbReference type="GeneID" id="101173844"/>
<accession>H2MYW2</accession>
<feature type="compositionally biased region" description="Low complexity" evidence="5">
    <location>
        <begin position="346"/>
        <end position="355"/>
    </location>
</feature>
<feature type="compositionally biased region" description="Low complexity" evidence="5">
    <location>
        <begin position="178"/>
        <end position="193"/>
    </location>
</feature>
<gene>
    <name evidence="7" type="primary">gtse1</name>
</gene>
<dbReference type="AlphaFoldDB" id="H2MYW2"/>
<dbReference type="InterPro" id="IPR026657">
    <property type="entry name" value="DDA3/GTSE-1"/>
</dbReference>
<dbReference type="Proteomes" id="UP000001038">
    <property type="component" value="Chromosome 6"/>
</dbReference>
<feature type="domain" description="G2 and S phase-expressed protein 1 N-terminal" evidence="6">
    <location>
        <begin position="32"/>
        <end position="158"/>
    </location>
</feature>
<dbReference type="Pfam" id="PF15259">
    <property type="entry name" value="GTSE1_N"/>
    <property type="match status" value="1"/>
</dbReference>
<reference evidence="7" key="2">
    <citation type="submission" date="2025-08" db="UniProtKB">
        <authorList>
            <consortium name="Ensembl"/>
        </authorList>
    </citation>
    <scope>IDENTIFICATION</scope>
    <source>
        <strain evidence="7">Hd-rR</strain>
    </source>
</reference>
<comment type="subcellular location">
    <subcellularLocation>
        <location evidence="1">Cytoplasm</location>
        <location evidence="1">Cytoskeleton</location>
    </subcellularLocation>
</comment>
<keyword evidence="4" id="KW-0206">Cytoskeleton</keyword>
<reference evidence="7 8" key="1">
    <citation type="journal article" date="2007" name="Nature">
        <title>The medaka draft genome and insights into vertebrate genome evolution.</title>
        <authorList>
            <person name="Kasahara M."/>
            <person name="Naruse K."/>
            <person name="Sasaki S."/>
            <person name="Nakatani Y."/>
            <person name="Qu W."/>
            <person name="Ahsan B."/>
            <person name="Yamada T."/>
            <person name="Nagayasu Y."/>
            <person name="Doi K."/>
            <person name="Kasai Y."/>
            <person name="Jindo T."/>
            <person name="Kobayashi D."/>
            <person name="Shimada A."/>
            <person name="Toyoda A."/>
            <person name="Kuroki Y."/>
            <person name="Fujiyama A."/>
            <person name="Sasaki T."/>
            <person name="Shimizu A."/>
            <person name="Asakawa S."/>
            <person name="Shimizu N."/>
            <person name="Hashimoto S."/>
            <person name="Yang J."/>
            <person name="Lee Y."/>
            <person name="Matsushima K."/>
            <person name="Sugano S."/>
            <person name="Sakaizumi M."/>
            <person name="Narita T."/>
            <person name="Ohishi K."/>
            <person name="Haga S."/>
            <person name="Ohta F."/>
            <person name="Nomoto H."/>
            <person name="Nogata K."/>
            <person name="Morishita T."/>
            <person name="Endo T."/>
            <person name="Shin-I T."/>
            <person name="Takeda H."/>
            <person name="Morishita S."/>
            <person name="Kohara Y."/>
        </authorList>
    </citation>
    <scope>NUCLEOTIDE SEQUENCE [LARGE SCALE GENOMIC DNA]</scope>
    <source>
        <strain evidence="7 8">Hd-rR</strain>
    </source>
</reference>
<dbReference type="Ensembl" id="ENSORLT00000024224.2">
    <property type="protein sequence ID" value="ENSORLP00000024223.2"/>
    <property type="gene ID" value="ENSORLG00000019463.2"/>
</dbReference>
<dbReference type="CTD" id="51512"/>
<evidence type="ECO:0000259" key="6">
    <source>
        <dbReference type="Pfam" id="PF15259"/>
    </source>
</evidence>
<feature type="compositionally biased region" description="Basic and acidic residues" evidence="5">
    <location>
        <begin position="589"/>
        <end position="600"/>
    </location>
</feature>
<sequence>MWDRTGTYKKKNFRGDQTTMAFEAKSVSKADVLFLQDEKFDFDVSLSPASSKDDEDEVFEGPVEGEESRVSVSKASELLEGDHVFSNWSPLTGERLDAVCQEAHSLVNQLQDGKACGVEDANIAGEQFLQDSEAKKKVLCSSSGALSPIKRQTFCVQDTPTKQLPPAIQLQLPRGSRRSSAAPLSAARSTSSPVGGAKLQPRSNLRAKAPVGVAVVLPSKAVAPPASRLTSRADRTRLQPPIKAVSKRSPSSRLANRAESCEDLLSDAASVASDISDSSINSTLSLTRTLAPPSKRVVGKNHSGGKAPTIPGRKVTDRKNTSSSSSSVSSFNSSLSLSPAKGKLNSSVNQSFSSSARNAPSGVNRSTNDRRPRRSTVYAATEQQSTKTLHQARKISECPKKSTPLKRAESVTFQPTPSKRLLEKTASMPSSVSSLLPGRLKSKPEALVFPTPGVRHTDASSDISKGLKPKRLVSFGSMNSVPIKPSAAHLMPSESVPKSVQGKARRPSGLPTPVRSRSFAFSNSLTPRVKPSVVTDSCTAPTPSSALKHLSSSRLPRDAPLEEHVDPPDIPPFRLEEEEAPVTTSCESSEPHPPENKEDVEPTTPTLPKNLIEMETAEENTGKTQEVLLLDLPAPAPNPTEKLLIDLTNTPDLIRKSTKSCTETQLIDLSSPLIKWSPDSKHENNAPLINLSF</sequence>
<feature type="region of interest" description="Disordered" evidence="5">
    <location>
        <begin position="172"/>
        <end position="203"/>
    </location>
</feature>
<keyword evidence="3" id="KW-0597">Phosphoprotein</keyword>
<dbReference type="OrthoDB" id="10072587at2759"/>
<dbReference type="PANTHER" id="PTHR21584:SF10">
    <property type="entry name" value="G2 AND S PHASE-EXPRESSED PROTEIN 1"/>
    <property type="match status" value="1"/>
</dbReference>